<evidence type="ECO:0008006" key="3">
    <source>
        <dbReference type="Google" id="ProtNLM"/>
    </source>
</evidence>
<dbReference type="InterPro" id="IPR042184">
    <property type="entry name" value="YqeY/Aim41_N"/>
</dbReference>
<evidence type="ECO:0000313" key="1">
    <source>
        <dbReference type="EMBL" id="OGN17684.1"/>
    </source>
</evidence>
<comment type="caution">
    <text evidence="1">The sequence shown here is derived from an EMBL/GenBank/DDBJ whole genome shotgun (WGS) entry which is preliminary data.</text>
</comment>
<dbReference type="Gene3D" id="1.10.10.410">
    <property type="match status" value="1"/>
</dbReference>
<dbReference type="Pfam" id="PF09424">
    <property type="entry name" value="YqeY"/>
    <property type="match status" value="1"/>
</dbReference>
<dbReference type="AlphaFoldDB" id="A0A1F8FWY6"/>
<dbReference type="InterPro" id="IPR023168">
    <property type="entry name" value="GatB_Yqey_C_2"/>
</dbReference>
<reference evidence="1 2" key="1">
    <citation type="journal article" date="2016" name="Nat. Commun.">
        <title>Thousands of microbial genomes shed light on interconnected biogeochemical processes in an aquifer system.</title>
        <authorList>
            <person name="Anantharaman K."/>
            <person name="Brown C.T."/>
            <person name="Hug L.A."/>
            <person name="Sharon I."/>
            <person name="Castelle C.J."/>
            <person name="Probst A.J."/>
            <person name="Thomas B.C."/>
            <person name="Singh A."/>
            <person name="Wilkins M.J."/>
            <person name="Karaoz U."/>
            <person name="Brodie E.L."/>
            <person name="Williams K.H."/>
            <person name="Hubbard S.S."/>
            <person name="Banfield J.F."/>
        </authorList>
    </citation>
    <scope>NUCLEOTIDE SEQUENCE [LARGE SCALE GENOMIC DNA]</scope>
</reference>
<dbReference type="Proteomes" id="UP000178117">
    <property type="component" value="Unassembled WGS sequence"/>
</dbReference>
<proteinExistence type="predicted"/>
<dbReference type="GO" id="GO:0016884">
    <property type="term" value="F:carbon-nitrogen ligase activity, with glutamine as amido-N-donor"/>
    <property type="evidence" value="ECO:0007669"/>
    <property type="project" value="InterPro"/>
</dbReference>
<dbReference type="InterPro" id="IPR019004">
    <property type="entry name" value="YqeY/Aim41"/>
</dbReference>
<gene>
    <name evidence="1" type="ORF">A3C88_01520</name>
</gene>
<dbReference type="EMBL" id="MGJZ01000006">
    <property type="protein sequence ID" value="OGN17684.1"/>
    <property type="molecule type" value="Genomic_DNA"/>
</dbReference>
<dbReference type="SUPFAM" id="SSF89095">
    <property type="entry name" value="GatB/YqeY motif"/>
    <property type="match status" value="1"/>
</dbReference>
<sequence length="163" mass="18033">MLRDQLKEDQKTALKSGDTVKRTLIGMVMTSIKNKEIEKRTKLSKTINDPAQLDTESQLTEDEMIDVIASEVKRRKDSIVEFKKGGRPELAEAEKAEADMLMAYLPEQLSDDQVREIVKKAIADTGATEAKDMGKVIGAVMPQVKGKADGSRVSAIVKEELAR</sequence>
<accession>A0A1F8FWY6</accession>
<protein>
    <recommendedName>
        <fullName evidence="3">Aspartyl-tRNA amidotransferase</fullName>
    </recommendedName>
</protein>
<organism evidence="1 2">
    <name type="scientific">Candidatus Yanofskybacteria bacterium RIFCSPHIGHO2_02_FULL_50_12</name>
    <dbReference type="NCBI Taxonomy" id="1802685"/>
    <lineage>
        <taxon>Bacteria</taxon>
        <taxon>Candidatus Yanofskyibacteriota</taxon>
    </lineage>
</organism>
<name>A0A1F8FWY6_9BACT</name>
<dbReference type="PANTHER" id="PTHR28055">
    <property type="entry name" value="ALTERED INHERITANCE OF MITOCHONDRIA PROTEIN 41, MITOCHONDRIAL"/>
    <property type="match status" value="1"/>
</dbReference>
<dbReference type="InterPro" id="IPR003789">
    <property type="entry name" value="Asn/Gln_tRNA_amidoTrase-B-like"/>
</dbReference>
<dbReference type="Gene3D" id="1.10.1510.10">
    <property type="entry name" value="Uncharacterised protein YqeY/AIM41 PF09424, N-terminal domain"/>
    <property type="match status" value="1"/>
</dbReference>
<dbReference type="PANTHER" id="PTHR28055:SF1">
    <property type="entry name" value="ALTERED INHERITANCE OF MITOCHONDRIA PROTEIN 41, MITOCHONDRIAL"/>
    <property type="match status" value="1"/>
</dbReference>
<evidence type="ECO:0000313" key="2">
    <source>
        <dbReference type="Proteomes" id="UP000178117"/>
    </source>
</evidence>
<dbReference type="STRING" id="1802685.A3C88_01520"/>